<name>A0A1R3RJR0_ASPC5</name>
<keyword evidence="2" id="KW-1185">Reference proteome</keyword>
<protein>
    <submittedName>
        <fullName evidence="1">Uncharacterized protein</fullName>
    </submittedName>
</protein>
<dbReference type="OrthoDB" id="4496774at2759"/>
<evidence type="ECO:0000313" key="1">
    <source>
        <dbReference type="EMBL" id="OOF94725.1"/>
    </source>
</evidence>
<gene>
    <name evidence="1" type="ORF">ASPCADRAFT_406592</name>
</gene>
<dbReference type="Proteomes" id="UP000188318">
    <property type="component" value="Unassembled WGS sequence"/>
</dbReference>
<reference evidence="2" key="1">
    <citation type="journal article" date="2017" name="Genome Biol.">
        <title>Comparative genomics reveals high biological diversity and specific adaptations in the industrially and medically important fungal genus Aspergillus.</title>
        <authorList>
            <person name="de Vries R.P."/>
            <person name="Riley R."/>
            <person name="Wiebenga A."/>
            <person name="Aguilar-Osorio G."/>
            <person name="Amillis S."/>
            <person name="Uchima C.A."/>
            <person name="Anderluh G."/>
            <person name="Asadollahi M."/>
            <person name="Askin M."/>
            <person name="Barry K."/>
            <person name="Battaglia E."/>
            <person name="Bayram O."/>
            <person name="Benocci T."/>
            <person name="Braus-Stromeyer S.A."/>
            <person name="Caldana C."/>
            <person name="Canovas D."/>
            <person name="Cerqueira G.C."/>
            <person name="Chen F."/>
            <person name="Chen W."/>
            <person name="Choi C."/>
            <person name="Clum A."/>
            <person name="Dos Santos R.A."/>
            <person name="Damasio A.R."/>
            <person name="Diallinas G."/>
            <person name="Emri T."/>
            <person name="Fekete E."/>
            <person name="Flipphi M."/>
            <person name="Freyberg S."/>
            <person name="Gallo A."/>
            <person name="Gournas C."/>
            <person name="Habgood R."/>
            <person name="Hainaut M."/>
            <person name="Harispe M.L."/>
            <person name="Henrissat B."/>
            <person name="Hilden K.S."/>
            <person name="Hope R."/>
            <person name="Hossain A."/>
            <person name="Karabika E."/>
            <person name="Karaffa L."/>
            <person name="Karanyi Z."/>
            <person name="Krasevec N."/>
            <person name="Kuo A."/>
            <person name="Kusch H."/>
            <person name="LaButti K."/>
            <person name="Lagendijk E.L."/>
            <person name="Lapidus A."/>
            <person name="Levasseur A."/>
            <person name="Lindquist E."/>
            <person name="Lipzen A."/>
            <person name="Logrieco A.F."/>
            <person name="MacCabe A."/>
            <person name="Maekelae M.R."/>
            <person name="Malavazi I."/>
            <person name="Melin P."/>
            <person name="Meyer V."/>
            <person name="Mielnichuk N."/>
            <person name="Miskei M."/>
            <person name="Molnar A.P."/>
            <person name="Mule G."/>
            <person name="Ngan C.Y."/>
            <person name="Orejas M."/>
            <person name="Orosz E."/>
            <person name="Ouedraogo J.P."/>
            <person name="Overkamp K.M."/>
            <person name="Park H.-S."/>
            <person name="Perrone G."/>
            <person name="Piumi F."/>
            <person name="Punt P.J."/>
            <person name="Ram A.F."/>
            <person name="Ramon A."/>
            <person name="Rauscher S."/>
            <person name="Record E."/>
            <person name="Riano-Pachon D.M."/>
            <person name="Robert V."/>
            <person name="Roehrig J."/>
            <person name="Ruller R."/>
            <person name="Salamov A."/>
            <person name="Salih N.S."/>
            <person name="Samson R.A."/>
            <person name="Sandor E."/>
            <person name="Sanguinetti M."/>
            <person name="Schuetze T."/>
            <person name="Sepcic K."/>
            <person name="Shelest E."/>
            <person name="Sherlock G."/>
            <person name="Sophianopoulou V."/>
            <person name="Squina F.M."/>
            <person name="Sun H."/>
            <person name="Susca A."/>
            <person name="Todd R.B."/>
            <person name="Tsang A."/>
            <person name="Unkles S.E."/>
            <person name="van de Wiele N."/>
            <person name="van Rossen-Uffink D."/>
            <person name="Oliveira J.V."/>
            <person name="Vesth T.C."/>
            <person name="Visser J."/>
            <person name="Yu J.-H."/>
            <person name="Zhou M."/>
            <person name="Andersen M.R."/>
            <person name="Archer D.B."/>
            <person name="Baker S.E."/>
            <person name="Benoit I."/>
            <person name="Brakhage A.A."/>
            <person name="Braus G.H."/>
            <person name="Fischer R."/>
            <person name="Frisvad J.C."/>
            <person name="Goldman G.H."/>
            <person name="Houbraken J."/>
            <person name="Oakley B."/>
            <person name="Pocsi I."/>
            <person name="Scazzocchio C."/>
            <person name="Seiboth B."/>
            <person name="vanKuyk P.A."/>
            <person name="Wortman J."/>
            <person name="Dyer P.S."/>
            <person name="Grigoriev I.V."/>
        </authorList>
    </citation>
    <scope>NUCLEOTIDE SEQUENCE [LARGE SCALE GENOMIC DNA]</scope>
    <source>
        <strain evidence="2">ITEM 5010</strain>
    </source>
</reference>
<dbReference type="AlphaFoldDB" id="A0A1R3RJR0"/>
<evidence type="ECO:0000313" key="2">
    <source>
        <dbReference type="Proteomes" id="UP000188318"/>
    </source>
</evidence>
<accession>A0A1R3RJR0</accession>
<proteinExistence type="predicted"/>
<dbReference type="EMBL" id="KV907501">
    <property type="protein sequence ID" value="OOF94725.1"/>
    <property type="molecule type" value="Genomic_DNA"/>
</dbReference>
<dbReference type="OMA" id="LLEREWW"/>
<dbReference type="VEuPathDB" id="FungiDB:ASPCADRAFT_406592"/>
<sequence length="230" mass="26161">MTPKSTLLDHVLGLLETGLDTTGAWKPAQRIRRIQQNRKGGLTSEEIESITILLTNDYSRRMNAQYEGMFMKRRTAILTQLDHVVVENVADNLEEELIAVELNLKELEKYIGAIEKTHQSVLKEEDDKPFGRAIKAHWKRKNWQLSKQLREDCARRGGCCARGCGCCEKQRSELRPGVVGHCTFACGCCEQARGYEVEDYEAMDIGDNYEILVKGNCRTDSIMKAYVWGV</sequence>
<dbReference type="STRING" id="602072.A0A1R3RJR0"/>
<organism evidence="1 2">
    <name type="scientific">Aspergillus carbonarius (strain ITEM 5010)</name>
    <dbReference type="NCBI Taxonomy" id="602072"/>
    <lineage>
        <taxon>Eukaryota</taxon>
        <taxon>Fungi</taxon>
        <taxon>Dikarya</taxon>
        <taxon>Ascomycota</taxon>
        <taxon>Pezizomycotina</taxon>
        <taxon>Eurotiomycetes</taxon>
        <taxon>Eurotiomycetidae</taxon>
        <taxon>Eurotiales</taxon>
        <taxon>Aspergillaceae</taxon>
        <taxon>Aspergillus</taxon>
        <taxon>Aspergillus subgen. Circumdati</taxon>
    </lineage>
</organism>